<dbReference type="RefSeq" id="WP_342698386.1">
    <property type="nucleotide sequence ID" value="NZ_JBCGUG010000020.1"/>
</dbReference>
<accession>A0ABU9PME6</accession>
<feature type="transmembrane region" description="Helical" evidence="1">
    <location>
        <begin position="192"/>
        <end position="212"/>
    </location>
</feature>
<evidence type="ECO:0000256" key="1">
    <source>
        <dbReference type="SAM" id="Phobius"/>
    </source>
</evidence>
<proteinExistence type="predicted"/>
<keyword evidence="3" id="KW-1185">Reference proteome</keyword>
<evidence type="ECO:0000313" key="2">
    <source>
        <dbReference type="EMBL" id="MEM0706808.1"/>
    </source>
</evidence>
<comment type="caution">
    <text evidence="2">The sequence shown here is derived from an EMBL/GenBank/DDBJ whole genome shotgun (WGS) entry which is preliminary data.</text>
</comment>
<keyword evidence="1" id="KW-0472">Membrane</keyword>
<evidence type="ECO:0000313" key="3">
    <source>
        <dbReference type="Proteomes" id="UP001490940"/>
    </source>
</evidence>
<name>A0ABU9PME6_9ENTR</name>
<gene>
    <name evidence="2" type="ORF">AAGT82_20640</name>
</gene>
<dbReference type="EMBL" id="JBCGUG010000020">
    <property type="protein sequence ID" value="MEM0706808.1"/>
    <property type="molecule type" value="Genomic_DNA"/>
</dbReference>
<reference evidence="2 3" key="1">
    <citation type="submission" date="2024-04" db="EMBL/GenBank/DDBJ databases">
        <title>Draft genome sequence of a multidrug-resistant Enterobacter quasihormaechei Hakim RU_CBWE strain isolated from pond surface water at the University of Rajshahi in Bangladesh.</title>
        <authorList>
            <person name="Raihan J."/>
            <person name="Islam M.S."/>
            <person name="Khan M.U."/>
            <person name="Romance M."/>
            <person name="Haque M.H."/>
        </authorList>
    </citation>
    <scope>NUCLEOTIDE SEQUENCE [LARGE SCALE GENOMIC DNA]</scope>
    <source>
        <strain evidence="2 3">Hakim RU_CBWE</strain>
    </source>
</reference>
<dbReference type="NCBIfam" id="NF041560">
    <property type="entry name" value="T6SS_Burk_ExIF"/>
    <property type="match status" value="1"/>
</dbReference>
<keyword evidence="1" id="KW-0812">Transmembrane</keyword>
<dbReference type="InterPro" id="IPR048130">
    <property type="entry name" value="T6SS_ExIF-like"/>
</dbReference>
<protein>
    <submittedName>
        <fullName evidence="2">Type VI secretion system effector</fullName>
    </submittedName>
</protein>
<feature type="transmembrane region" description="Helical" evidence="1">
    <location>
        <begin position="224"/>
        <end position="248"/>
    </location>
</feature>
<keyword evidence="1" id="KW-1133">Transmembrane helix</keyword>
<sequence length="319" mass="36852">MNSVENQQICSRFVEPEKLADLRTKREIEVMNGRPWTRELPPPPVLPPYGPLEKISGQLESFRYERFREYFGVNAYRTHSMPEITDGQRGAVAAAAIVAGSPGVGAVMMAESESSNDSAEYVQGMINGLPFRGWVGVTRLKAGDNVDMIAEWQQDHYEVYAIALPEERIVSLCPKCDMGHIAHMLWRIKNMFILDIIFIMAFICVCLIKSFSENEWIGEGFWRYYGFPIFVFLCGSAIVSGLIAFFAYKACAPTWCKLAEEIFHLLEMKDVASVNLKKITKKRERHQKKKYKWHEPSSQFHDPQPTRKFGYLFEHWYYY</sequence>
<organism evidence="2 3">
    <name type="scientific">Enterobacter quasihormaechei</name>
    <dbReference type="NCBI Taxonomy" id="2529382"/>
    <lineage>
        <taxon>Bacteria</taxon>
        <taxon>Pseudomonadati</taxon>
        <taxon>Pseudomonadota</taxon>
        <taxon>Gammaproteobacteria</taxon>
        <taxon>Enterobacterales</taxon>
        <taxon>Enterobacteriaceae</taxon>
        <taxon>Enterobacter</taxon>
    </lineage>
</organism>
<dbReference type="Proteomes" id="UP001490940">
    <property type="component" value="Unassembled WGS sequence"/>
</dbReference>